<evidence type="ECO:0000313" key="3">
    <source>
        <dbReference type="Proteomes" id="UP000629371"/>
    </source>
</evidence>
<feature type="compositionally biased region" description="Acidic residues" evidence="1">
    <location>
        <begin position="80"/>
        <end position="95"/>
    </location>
</feature>
<dbReference type="RefSeq" id="WP_201805822.1">
    <property type="nucleotide sequence ID" value="NZ_JAERRI010000009.1"/>
</dbReference>
<comment type="caution">
    <text evidence="2">The sequence shown here is derived from an EMBL/GenBank/DDBJ whole genome shotgun (WGS) entry which is preliminary data.</text>
</comment>
<keyword evidence="3" id="KW-1185">Reference proteome</keyword>
<protein>
    <submittedName>
        <fullName evidence="2">Uncharacterized protein</fullName>
    </submittedName>
</protein>
<dbReference type="EMBL" id="JAERRI010000009">
    <property type="protein sequence ID" value="MBL1091398.1"/>
    <property type="molecule type" value="Genomic_DNA"/>
</dbReference>
<organism evidence="2 3">
    <name type="scientific">Streptomyces siderophoricus</name>
    <dbReference type="NCBI Taxonomy" id="2802281"/>
    <lineage>
        <taxon>Bacteria</taxon>
        <taxon>Bacillati</taxon>
        <taxon>Actinomycetota</taxon>
        <taxon>Actinomycetes</taxon>
        <taxon>Kitasatosporales</taxon>
        <taxon>Streptomycetaceae</taxon>
        <taxon>Streptomyces</taxon>
    </lineage>
</organism>
<dbReference type="Proteomes" id="UP000629371">
    <property type="component" value="Unassembled WGS sequence"/>
</dbReference>
<accession>A0ABS1MUF8</accession>
<sequence length="95" mass="10846">MSQVNWSAKDIREARELNVLRPENDASPLWDRLDDYEDKDEDGIAHNARPTVAPLSSLRLVLLEPYERPHPGQTLHSEPDAYETEPEPEPEPMTG</sequence>
<proteinExistence type="predicted"/>
<name>A0ABS1MUF8_9ACTN</name>
<feature type="region of interest" description="Disordered" evidence="1">
    <location>
        <begin position="65"/>
        <end position="95"/>
    </location>
</feature>
<evidence type="ECO:0000313" key="2">
    <source>
        <dbReference type="EMBL" id="MBL1091398.1"/>
    </source>
</evidence>
<reference evidence="2 3" key="1">
    <citation type="submission" date="2021-01" db="EMBL/GenBank/DDBJ databases">
        <title>WGS of actinomycetes isolated from Thailand.</title>
        <authorList>
            <person name="Thawai C."/>
        </authorList>
    </citation>
    <scope>NUCLEOTIDE SEQUENCE [LARGE SCALE GENOMIC DNA]</scope>
    <source>
        <strain evidence="2 3">CH9-7</strain>
    </source>
</reference>
<evidence type="ECO:0000256" key="1">
    <source>
        <dbReference type="SAM" id="MobiDB-lite"/>
    </source>
</evidence>
<gene>
    <name evidence="2" type="ORF">JK360_18665</name>
</gene>